<evidence type="ECO:0000259" key="1">
    <source>
        <dbReference type="Pfam" id="PF05685"/>
    </source>
</evidence>
<keyword evidence="2" id="KW-0540">Nuclease</keyword>
<dbReference type="AlphaFoldDB" id="A0A8J7DNZ6"/>
<accession>A0A8J7DNZ6</accession>
<organism evidence="2 3">
    <name type="scientific">Vasconcelosia minhoensis LEGE 07310</name>
    <dbReference type="NCBI Taxonomy" id="915328"/>
    <lineage>
        <taxon>Bacteria</taxon>
        <taxon>Bacillati</taxon>
        <taxon>Cyanobacteriota</taxon>
        <taxon>Cyanophyceae</taxon>
        <taxon>Nodosilineales</taxon>
        <taxon>Cymatolegaceae</taxon>
        <taxon>Vasconcelosia</taxon>
        <taxon>Vasconcelosia minhoensis</taxon>
    </lineage>
</organism>
<protein>
    <submittedName>
        <fullName evidence="2">Uma2 family endonuclease</fullName>
    </submittedName>
</protein>
<dbReference type="EMBL" id="JADEXG010000041">
    <property type="protein sequence ID" value="MBE9078845.1"/>
    <property type="molecule type" value="Genomic_DNA"/>
</dbReference>
<name>A0A8J7DNZ6_9CYAN</name>
<reference evidence="2" key="1">
    <citation type="submission" date="2020-10" db="EMBL/GenBank/DDBJ databases">
        <authorList>
            <person name="Castelo-Branco R."/>
            <person name="Eusebio N."/>
            <person name="Adriana R."/>
            <person name="Vieira A."/>
            <person name="Brugerolle De Fraissinette N."/>
            <person name="Rezende De Castro R."/>
            <person name="Schneider M.P."/>
            <person name="Vasconcelos V."/>
            <person name="Leao P.N."/>
        </authorList>
    </citation>
    <scope>NUCLEOTIDE SEQUENCE</scope>
    <source>
        <strain evidence="2">LEGE 07310</strain>
    </source>
</reference>
<dbReference type="Gene3D" id="3.90.1570.10">
    <property type="entry name" value="tt1808, chain A"/>
    <property type="match status" value="1"/>
</dbReference>
<keyword evidence="2" id="KW-0255">Endonuclease</keyword>
<dbReference type="InterPro" id="IPR012296">
    <property type="entry name" value="Nuclease_put_TT1808"/>
</dbReference>
<dbReference type="CDD" id="cd06260">
    <property type="entry name" value="DUF820-like"/>
    <property type="match status" value="1"/>
</dbReference>
<dbReference type="InterPro" id="IPR011335">
    <property type="entry name" value="Restrct_endonuc-II-like"/>
</dbReference>
<dbReference type="Pfam" id="PF05685">
    <property type="entry name" value="Uma2"/>
    <property type="match status" value="1"/>
</dbReference>
<dbReference type="GO" id="GO:0004519">
    <property type="term" value="F:endonuclease activity"/>
    <property type="evidence" value="ECO:0007669"/>
    <property type="project" value="UniProtKB-KW"/>
</dbReference>
<sequence>MVTSPPPQILTDTWVSTSWDEFLAITDAPVYKDGRAYFDAGNMRIEMAALGAGHGRQNSVVLKVVDLYAALHQLRIVGFINCSFRKAGEQECQPDAAYYVGENFQLPPQNNQPINIELFGPPTLVIEIGASSLSDDLGPKRLLYERLGIAEYWVIDVKARRAIAFSVAAGRSGQIQISEALPGLELSRVETALRRSVTEDDGAITRWLMQTLG</sequence>
<dbReference type="PANTHER" id="PTHR35400:SF1">
    <property type="entry name" value="SLR1083 PROTEIN"/>
    <property type="match status" value="1"/>
</dbReference>
<proteinExistence type="predicted"/>
<comment type="caution">
    <text evidence="2">The sequence shown here is derived from an EMBL/GenBank/DDBJ whole genome shotgun (WGS) entry which is preliminary data.</text>
</comment>
<dbReference type="Proteomes" id="UP000636505">
    <property type="component" value="Unassembled WGS sequence"/>
</dbReference>
<dbReference type="RefSeq" id="WP_193909098.1">
    <property type="nucleotide sequence ID" value="NZ_JADEXG010000041.1"/>
</dbReference>
<dbReference type="PANTHER" id="PTHR35400">
    <property type="entry name" value="SLR1083 PROTEIN"/>
    <property type="match status" value="1"/>
</dbReference>
<dbReference type="SUPFAM" id="SSF52980">
    <property type="entry name" value="Restriction endonuclease-like"/>
    <property type="match status" value="1"/>
</dbReference>
<keyword evidence="3" id="KW-1185">Reference proteome</keyword>
<dbReference type="InterPro" id="IPR008538">
    <property type="entry name" value="Uma2"/>
</dbReference>
<evidence type="ECO:0000313" key="2">
    <source>
        <dbReference type="EMBL" id="MBE9078845.1"/>
    </source>
</evidence>
<keyword evidence="2" id="KW-0378">Hydrolase</keyword>
<evidence type="ECO:0000313" key="3">
    <source>
        <dbReference type="Proteomes" id="UP000636505"/>
    </source>
</evidence>
<feature type="domain" description="Putative restriction endonuclease" evidence="1">
    <location>
        <begin position="19"/>
        <end position="193"/>
    </location>
</feature>
<gene>
    <name evidence="2" type="ORF">IQ241_16350</name>
</gene>